<dbReference type="EMBL" id="CAUYUJ010015271">
    <property type="protein sequence ID" value="CAK0851794.1"/>
    <property type="molecule type" value="Genomic_DNA"/>
</dbReference>
<feature type="compositionally biased region" description="Basic and acidic residues" evidence="3">
    <location>
        <begin position="1"/>
        <end position="21"/>
    </location>
</feature>
<dbReference type="Pfam" id="PF07683">
    <property type="entry name" value="CobW_C"/>
    <property type="match status" value="1"/>
</dbReference>
<feature type="compositionally biased region" description="Basic and acidic residues" evidence="3">
    <location>
        <begin position="32"/>
        <end position="55"/>
    </location>
</feature>
<evidence type="ECO:0000256" key="1">
    <source>
        <dbReference type="ARBA" id="ARBA00022741"/>
    </source>
</evidence>
<dbReference type="InterPro" id="IPR011629">
    <property type="entry name" value="CobW-like_C"/>
</dbReference>
<keyword evidence="2" id="KW-0143">Chaperone</keyword>
<feature type="compositionally biased region" description="Gly residues" evidence="3">
    <location>
        <begin position="56"/>
        <end position="69"/>
    </location>
</feature>
<feature type="domain" description="CobW C-terminal" evidence="4">
    <location>
        <begin position="92"/>
        <end position="187"/>
    </location>
</feature>
<dbReference type="InterPro" id="IPR036627">
    <property type="entry name" value="CobW-likC_sf"/>
</dbReference>
<protein>
    <recommendedName>
        <fullName evidence="4">CobW C-terminal domain-containing protein</fullName>
    </recommendedName>
</protein>
<evidence type="ECO:0000259" key="4">
    <source>
        <dbReference type="SMART" id="SM00833"/>
    </source>
</evidence>
<reference evidence="5" key="1">
    <citation type="submission" date="2023-10" db="EMBL/GenBank/DDBJ databases">
        <authorList>
            <person name="Chen Y."/>
            <person name="Shah S."/>
            <person name="Dougan E. K."/>
            <person name="Thang M."/>
            <person name="Chan C."/>
        </authorList>
    </citation>
    <scope>NUCLEOTIDE SEQUENCE [LARGE SCALE GENOMIC DNA]</scope>
</reference>
<keyword evidence="1" id="KW-0547">Nucleotide-binding</keyword>
<dbReference type="PANTHER" id="PTHR13748">
    <property type="entry name" value="COBW-RELATED"/>
    <property type="match status" value="1"/>
</dbReference>
<dbReference type="SUPFAM" id="SSF90002">
    <property type="entry name" value="Hypothetical protein YjiA, C-terminal domain"/>
    <property type="match status" value="1"/>
</dbReference>
<comment type="caution">
    <text evidence="5">The sequence shown here is derived from an EMBL/GenBank/DDBJ whole genome shotgun (WGS) entry which is preliminary data.</text>
</comment>
<dbReference type="InterPro" id="IPR051316">
    <property type="entry name" value="Zinc-reg_GTPase_activator"/>
</dbReference>
<accession>A0ABN9TZI7</accession>
<sequence>MSKFASEDIEKEAEVVEDVHGHGGHSGHAGHGGHDSGHGGHGDGHGEACTEDHGHGGGGHGGGHGGSHSSGGHSHGDGHGHVAKKSRHDSRVNSFALVREGDIIPQKLGKFMQSLGTLPEEKGLIFRIKGILAIKNHPYKHVFHAVMDVSDEDDAGEWGDEKRISKIVFIGKGMDRKFITDQWDLIFDSQ</sequence>
<evidence type="ECO:0000256" key="3">
    <source>
        <dbReference type="SAM" id="MobiDB-lite"/>
    </source>
</evidence>
<proteinExistence type="predicted"/>
<evidence type="ECO:0000313" key="6">
    <source>
        <dbReference type="Proteomes" id="UP001189429"/>
    </source>
</evidence>
<dbReference type="Gene3D" id="3.30.1220.10">
    <property type="entry name" value="CobW-like, C-terminal domain"/>
    <property type="match status" value="1"/>
</dbReference>
<dbReference type="SMART" id="SM00833">
    <property type="entry name" value="CobW_C"/>
    <property type="match status" value="1"/>
</dbReference>
<evidence type="ECO:0000256" key="2">
    <source>
        <dbReference type="ARBA" id="ARBA00023186"/>
    </source>
</evidence>
<evidence type="ECO:0000313" key="5">
    <source>
        <dbReference type="EMBL" id="CAK0851794.1"/>
    </source>
</evidence>
<keyword evidence="6" id="KW-1185">Reference proteome</keyword>
<organism evidence="5 6">
    <name type="scientific">Prorocentrum cordatum</name>
    <dbReference type="NCBI Taxonomy" id="2364126"/>
    <lineage>
        <taxon>Eukaryota</taxon>
        <taxon>Sar</taxon>
        <taxon>Alveolata</taxon>
        <taxon>Dinophyceae</taxon>
        <taxon>Prorocentrales</taxon>
        <taxon>Prorocentraceae</taxon>
        <taxon>Prorocentrum</taxon>
    </lineage>
</organism>
<gene>
    <name evidence="5" type="ORF">PCOR1329_LOCUS43852</name>
</gene>
<dbReference type="Proteomes" id="UP001189429">
    <property type="component" value="Unassembled WGS sequence"/>
</dbReference>
<feature type="region of interest" description="Disordered" evidence="3">
    <location>
        <begin position="1"/>
        <end position="91"/>
    </location>
</feature>
<name>A0ABN9TZI7_9DINO</name>
<dbReference type="PANTHER" id="PTHR13748:SF62">
    <property type="entry name" value="COBW DOMAIN-CONTAINING PROTEIN"/>
    <property type="match status" value="1"/>
</dbReference>